<dbReference type="Gene3D" id="3.30.565.10">
    <property type="entry name" value="Histidine kinase-like ATPase, C-terminal domain"/>
    <property type="match status" value="1"/>
</dbReference>
<dbReference type="GO" id="GO:0005524">
    <property type="term" value="F:ATP binding"/>
    <property type="evidence" value="ECO:0007669"/>
    <property type="project" value="UniProtKB-KW"/>
</dbReference>
<evidence type="ECO:0000256" key="6">
    <source>
        <dbReference type="SAM" id="Phobius"/>
    </source>
</evidence>
<protein>
    <recommendedName>
        <fullName evidence="2">histidine kinase</fullName>
        <ecNumber evidence="2">2.7.13.3</ecNumber>
    </recommendedName>
</protein>
<keyword evidence="8" id="KW-0547">Nucleotide-binding</keyword>
<evidence type="ECO:0000256" key="3">
    <source>
        <dbReference type="ARBA" id="ARBA00022679"/>
    </source>
</evidence>
<dbReference type="InterPro" id="IPR003594">
    <property type="entry name" value="HATPase_dom"/>
</dbReference>
<dbReference type="PROSITE" id="PS50109">
    <property type="entry name" value="HIS_KIN"/>
    <property type="match status" value="1"/>
</dbReference>
<keyword evidence="6" id="KW-0812">Transmembrane</keyword>
<evidence type="ECO:0000256" key="2">
    <source>
        <dbReference type="ARBA" id="ARBA00012438"/>
    </source>
</evidence>
<dbReference type="Proteomes" id="UP001500063">
    <property type="component" value="Unassembled WGS sequence"/>
</dbReference>
<dbReference type="PANTHER" id="PTHR24421:SF10">
    <property type="entry name" value="NITRATE_NITRITE SENSOR PROTEIN NARQ"/>
    <property type="match status" value="1"/>
</dbReference>
<gene>
    <name evidence="8" type="ORF">GCM10010319_27010</name>
</gene>
<keyword evidence="4" id="KW-0418">Kinase</keyword>
<dbReference type="PANTHER" id="PTHR24421">
    <property type="entry name" value="NITRATE/NITRITE SENSOR PROTEIN NARX-RELATED"/>
    <property type="match status" value="1"/>
</dbReference>
<dbReference type="RefSeq" id="WP_301890172.1">
    <property type="nucleotide sequence ID" value="NZ_BAAABW010000015.1"/>
</dbReference>
<keyword evidence="6" id="KW-1133">Transmembrane helix</keyword>
<proteinExistence type="predicted"/>
<dbReference type="InterPro" id="IPR036890">
    <property type="entry name" value="HATPase_C_sf"/>
</dbReference>
<keyword evidence="9" id="KW-1185">Reference proteome</keyword>
<dbReference type="Pfam" id="PF02518">
    <property type="entry name" value="HATPase_c"/>
    <property type="match status" value="1"/>
</dbReference>
<keyword evidence="5" id="KW-0902">Two-component regulatory system</keyword>
<feature type="domain" description="Histidine kinase" evidence="7">
    <location>
        <begin position="300"/>
        <end position="392"/>
    </location>
</feature>
<accession>A0ABN0WXW6</accession>
<evidence type="ECO:0000256" key="5">
    <source>
        <dbReference type="ARBA" id="ARBA00023012"/>
    </source>
</evidence>
<feature type="transmembrane region" description="Helical" evidence="6">
    <location>
        <begin position="20"/>
        <end position="38"/>
    </location>
</feature>
<reference evidence="8 9" key="1">
    <citation type="journal article" date="2019" name="Int. J. Syst. Evol. Microbiol.">
        <title>The Global Catalogue of Microorganisms (GCM) 10K type strain sequencing project: providing services to taxonomists for standard genome sequencing and annotation.</title>
        <authorList>
            <consortium name="The Broad Institute Genomics Platform"/>
            <consortium name="The Broad Institute Genome Sequencing Center for Infectious Disease"/>
            <person name="Wu L."/>
            <person name="Ma J."/>
        </authorList>
    </citation>
    <scope>NUCLEOTIDE SEQUENCE [LARGE SCALE GENOMIC DNA]</scope>
    <source>
        <strain evidence="8 9">JCM 4565</strain>
    </source>
</reference>
<comment type="caution">
    <text evidence="8">The sequence shown here is derived from an EMBL/GenBank/DDBJ whole genome shotgun (WGS) entry which is preliminary data.</text>
</comment>
<evidence type="ECO:0000256" key="4">
    <source>
        <dbReference type="ARBA" id="ARBA00022777"/>
    </source>
</evidence>
<evidence type="ECO:0000313" key="8">
    <source>
        <dbReference type="EMBL" id="GAA0348908.1"/>
    </source>
</evidence>
<dbReference type="SUPFAM" id="SSF55874">
    <property type="entry name" value="ATPase domain of HSP90 chaperone/DNA topoisomerase II/histidine kinase"/>
    <property type="match status" value="1"/>
</dbReference>
<evidence type="ECO:0000256" key="1">
    <source>
        <dbReference type="ARBA" id="ARBA00000085"/>
    </source>
</evidence>
<feature type="transmembrane region" description="Helical" evidence="6">
    <location>
        <begin position="44"/>
        <end position="62"/>
    </location>
</feature>
<name>A0ABN0WXW6_9ACTN</name>
<keyword evidence="6" id="KW-0472">Membrane</keyword>
<comment type="catalytic activity">
    <reaction evidence="1">
        <text>ATP + protein L-histidine = ADP + protein N-phospho-L-histidine.</text>
        <dbReference type="EC" id="2.7.13.3"/>
    </reaction>
</comment>
<sequence>MATRWRQQQMDGVVELTTRYAAWLRLPTMILLVLTGIQSPVAGHWYYVVLALYVAWATARLSSVYRHALAGAHGAMSAAVVDVVAVAALSVLSGGPDSQARYAFYLLPMTSILWQLPQVTAKLGGLCLVAYTANSFDYLLGDLTPRFWQVVADEAFLLWDVGVSVLIADLLRRRSERVSALLDNRELLLRDALAAEGRERAELAEALHDSAIQNLLAALHDLEDVEAEAAAPALTRAENEVRRTVREIRDVTFDLHPQVLQAAGLAAALEAVGERLARRGGFTVHYDLRLTGRVPGEVLLYSTARELLNNVVKHAGAKHVWVSLAREENDTVLIVRDDGKGFDKEIIQQRLRAGHIGLASHYVRVESAGGRFSVDSAPGRSTTVEVRLPYAHVDR</sequence>
<feature type="transmembrane region" description="Helical" evidence="6">
    <location>
        <begin position="74"/>
        <end position="93"/>
    </location>
</feature>
<evidence type="ECO:0000313" key="9">
    <source>
        <dbReference type="Proteomes" id="UP001500063"/>
    </source>
</evidence>
<dbReference type="CDD" id="cd16917">
    <property type="entry name" value="HATPase_UhpB-NarQ-NarX-like"/>
    <property type="match status" value="1"/>
</dbReference>
<organism evidence="8 9">
    <name type="scientific">Streptomyces blastmyceticus</name>
    <dbReference type="NCBI Taxonomy" id="68180"/>
    <lineage>
        <taxon>Bacteria</taxon>
        <taxon>Bacillati</taxon>
        <taxon>Actinomycetota</taxon>
        <taxon>Actinomycetes</taxon>
        <taxon>Kitasatosporales</taxon>
        <taxon>Streptomycetaceae</taxon>
        <taxon>Streptomyces</taxon>
    </lineage>
</organism>
<dbReference type="SMART" id="SM00387">
    <property type="entry name" value="HATPase_c"/>
    <property type="match status" value="1"/>
</dbReference>
<dbReference type="EMBL" id="BAAABW010000015">
    <property type="protein sequence ID" value="GAA0348908.1"/>
    <property type="molecule type" value="Genomic_DNA"/>
</dbReference>
<dbReference type="EC" id="2.7.13.3" evidence="2"/>
<keyword evidence="8" id="KW-0067">ATP-binding</keyword>
<dbReference type="InterPro" id="IPR005467">
    <property type="entry name" value="His_kinase_dom"/>
</dbReference>
<evidence type="ECO:0000259" key="7">
    <source>
        <dbReference type="PROSITE" id="PS50109"/>
    </source>
</evidence>
<dbReference type="InterPro" id="IPR050482">
    <property type="entry name" value="Sensor_HK_TwoCompSys"/>
</dbReference>
<keyword evidence="3" id="KW-0808">Transferase</keyword>